<dbReference type="Pfam" id="PF12872">
    <property type="entry name" value="OST-HTH"/>
    <property type="match status" value="1"/>
</dbReference>
<feature type="compositionally biased region" description="Polar residues" evidence="6">
    <location>
        <begin position="100"/>
        <end position="116"/>
    </location>
</feature>
<proteinExistence type="predicted"/>
<comment type="subcellular location">
    <subcellularLocation>
        <location evidence="1">Cytoplasm</location>
    </subcellularLocation>
</comment>
<keyword evidence="10" id="KW-1185">Reference proteome</keyword>
<dbReference type="InterPro" id="IPR035437">
    <property type="entry name" value="SNase_OB-fold_sf"/>
</dbReference>
<dbReference type="EMBL" id="KV928503">
    <property type="protein sequence ID" value="PIO33575.1"/>
    <property type="molecule type" value="Genomic_DNA"/>
</dbReference>
<dbReference type="PANTHER" id="PTHR22948:SF14">
    <property type="entry name" value="TUDOR DOMAIN-CONTAINING PROTEIN 7"/>
    <property type="match status" value="1"/>
</dbReference>
<evidence type="ECO:0000313" key="9">
    <source>
        <dbReference type="EMBL" id="PIO33575.1"/>
    </source>
</evidence>
<dbReference type="OrthoDB" id="10034606at2759"/>
<dbReference type="GO" id="GO:0070306">
    <property type="term" value="P:lens fiber cell differentiation"/>
    <property type="evidence" value="ECO:0007669"/>
    <property type="project" value="TreeGrafter"/>
</dbReference>
<dbReference type="InterPro" id="IPR050621">
    <property type="entry name" value="Tudor_domain_containing"/>
</dbReference>
<keyword evidence="2" id="KW-0963">Cytoplasm</keyword>
<feature type="domain" description="Tudor" evidence="7">
    <location>
        <begin position="429"/>
        <end position="486"/>
    </location>
</feature>
<keyword evidence="3" id="KW-0677">Repeat</keyword>
<feature type="domain" description="HTH OST-type" evidence="8">
    <location>
        <begin position="15"/>
        <end position="84"/>
    </location>
</feature>
<evidence type="ECO:0000259" key="8">
    <source>
        <dbReference type="PROSITE" id="PS51644"/>
    </source>
</evidence>
<dbReference type="SMART" id="SM00333">
    <property type="entry name" value="TUDOR"/>
    <property type="match status" value="1"/>
</dbReference>
<organism evidence="9 10">
    <name type="scientific">Aquarana catesbeiana</name>
    <name type="common">American bullfrog</name>
    <name type="synonym">Rana catesbeiana</name>
    <dbReference type="NCBI Taxonomy" id="8400"/>
    <lineage>
        <taxon>Eukaryota</taxon>
        <taxon>Metazoa</taxon>
        <taxon>Chordata</taxon>
        <taxon>Craniata</taxon>
        <taxon>Vertebrata</taxon>
        <taxon>Euteleostomi</taxon>
        <taxon>Amphibia</taxon>
        <taxon>Batrachia</taxon>
        <taxon>Anura</taxon>
        <taxon>Neobatrachia</taxon>
        <taxon>Ranoidea</taxon>
        <taxon>Ranidae</taxon>
        <taxon>Aquarana</taxon>
    </lineage>
</organism>
<feature type="region of interest" description="Disordered" evidence="6">
    <location>
        <begin position="95"/>
        <end position="119"/>
    </location>
</feature>
<feature type="compositionally biased region" description="Basic and acidic residues" evidence="6">
    <location>
        <begin position="207"/>
        <end position="226"/>
    </location>
</feature>
<dbReference type="GO" id="GO:0030719">
    <property type="term" value="P:P granule organization"/>
    <property type="evidence" value="ECO:0007669"/>
    <property type="project" value="TreeGrafter"/>
</dbReference>
<evidence type="ECO:0000256" key="3">
    <source>
        <dbReference type="ARBA" id="ARBA00022737"/>
    </source>
</evidence>
<dbReference type="SUPFAM" id="SSF63748">
    <property type="entry name" value="Tudor/PWWP/MBT"/>
    <property type="match status" value="1"/>
</dbReference>
<dbReference type="InterPro" id="IPR025605">
    <property type="entry name" value="OST-HTH/LOTUS_dom"/>
</dbReference>
<evidence type="ECO:0000313" key="10">
    <source>
        <dbReference type="Proteomes" id="UP000228934"/>
    </source>
</evidence>
<keyword evidence="5" id="KW-0744">Spermatogenesis</keyword>
<dbReference type="Proteomes" id="UP000228934">
    <property type="component" value="Unassembled WGS sequence"/>
</dbReference>
<dbReference type="Gene3D" id="2.40.50.90">
    <property type="match status" value="1"/>
</dbReference>
<feature type="region of interest" description="Disordered" evidence="6">
    <location>
        <begin position="206"/>
        <end position="234"/>
    </location>
</feature>
<dbReference type="AlphaFoldDB" id="A0A2G9S0H7"/>
<dbReference type="GO" id="GO:0007283">
    <property type="term" value="P:spermatogenesis"/>
    <property type="evidence" value="ECO:0007669"/>
    <property type="project" value="UniProtKB-KW"/>
</dbReference>
<gene>
    <name evidence="9" type="ORF">AB205_0180340</name>
</gene>
<reference evidence="10" key="1">
    <citation type="journal article" date="2017" name="Nat. Commun.">
        <title>The North American bullfrog draft genome provides insight into hormonal regulation of long noncoding RNA.</title>
        <authorList>
            <person name="Hammond S.A."/>
            <person name="Warren R.L."/>
            <person name="Vandervalk B.P."/>
            <person name="Kucuk E."/>
            <person name="Khan H."/>
            <person name="Gibb E.A."/>
            <person name="Pandoh P."/>
            <person name="Kirk H."/>
            <person name="Zhao Y."/>
            <person name="Jones M."/>
            <person name="Mungall A.J."/>
            <person name="Coope R."/>
            <person name="Pleasance S."/>
            <person name="Moore R.A."/>
            <person name="Holt R.A."/>
            <person name="Round J.M."/>
            <person name="Ohora S."/>
            <person name="Walle B.V."/>
            <person name="Veldhoen N."/>
            <person name="Helbing C.C."/>
            <person name="Birol I."/>
        </authorList>
    </citation>
    <scope>NUCLEOTIDE SEQUENCE [LARGE SCALE GENOMIC DNA]</scope>
</reference>
<dbReference type="Pfam" id="PF00567">
    <property type="entry name" value="TUDOR"/>
    <property type="match status" value="2"/>
</dbReference>
<dbReference type="PANTHER" id="PTHR22948">
    <property type="entry name" value="TUDOR DOMAIN CONTAINING PROTEIN"/>
    <property type="match status" value="1"/>
</dbReference>
<dbReference type="InterPro" id="IPR047448">
    <property type="entry name" value="Tudor_TDRD7_rpt2"/>
</dbReference>
<dbReference type="InterPro" id="IPR041966">
    <property type="entry name" value="LOTUS-like"/>
</dbReference>
<evidence type="ECO:0000256" key="1">
    <source>
        <dbReference type="ARBA" id="ARBA00004496"/>
    </source>
</evidence>
<evidence type="ECO:0000256" key="6">
    <source>
        <dbReference type="SAM" id="MobiDB-lite"/>
    </source>
</evidence>
<dbReference type="Gene3D" id="2.30.30.140">
    <property type="match status" value="1"/>
</dbReference>
<sequence>MQSGKPALLGNFHPNLPVIQSNLRDLFSKHSNGISLSRLPQMYKETFKHDLSDEALKQVANWTHICTVQRPINNKNEIVLFSSSKKQQNTQKITQQHTTVQVKPNVSPGVSKQASSEKLGANTIPSAELKQRVSELLSNYTNGLWLHALPKVFEDTFKITLPLNAFKVKELSDICTIQVISENPYKAILYAKSTESVGQNLNNLNSEKQEEDQSHKAHSGKDDPDAHIITPPLTIPSEASPSVLVVELNNTEEVVIRYVGEDYSAAQERMEDEMKEFYSKNTNLVPPHLLKLGQLVAVKAEEEAWLRLDAFCDDPVLVKAVEAKACGKILAVEILQKTEKPLVVLYDTSGDDDININSICLRELCDHSLSVQLKVNSSYSNIIVTNVCSDGTLFCQIPSKGLTKLYETLQKVENYFDSKTVTSNVFISLPFCGKICLFHSNEKWARVEITSVHSSRTLDVQFLDSGTIASVKVSELKEIPSPFLRDIISIPPQATRCCLSDLPLNIGMWTPDAVLWLRNTVLNCSDCSIKVVKIDEGKRMMHVYLFTSKNFADPELSVNHQIANVELWKQQKNLPSIVTHLPKAKSDVCTRTAIPRKEQAILATKPITEQTSTSPSSALPPPLPLPKSSEHMDVFVSVACHPGHFVFQSWQELHKLEVVMEKMLLHYSSTEEKQVEIEKNKIYAAKVENK</sequence>
<accession>A0A2G9S0H7</accession>
<evidence type="ECO:0008006" key="11">
    <source>
        <dbReference type="Google" id="ProtNLM"/>
    </source>
</evidence>
<keyword evidence="4" id="KW-0221">Differentiation</keyword>
<dbReference type="GO" id="GO:0034587">
    <property type="term" value="P:piRNA processing"/>
    <property type="evidence" value="ECO:0007669"/>
    <property type="project" value="TreeGrafter"/>
</dbReference>
<dbReference type="CDD" id="cd20428">
    <property type="entry name" value="Tudor_TDRD7_rpt2"/>
    <property type="match status" value="1"/>
</dbReference>
<evidence type="ECO:0000259" key="7">
    <source>
        <dbReference type="PROSITE" id="PS50304"/>
    </source>
</evidence>
<dbReference type="GO" id="GO:0043186">
    <property type="term" value="C:P granule"/>
    <property type="evidence" value="ECO:0007669"/>
    <property type="project" value="TreeGrafter"/>
</dbReference>
<dbReference type="PROSITE" id="PS50304">
    <property type="entry name" value="TUDOR"/>
    <property type="match status" value="1"/>
</dbReference>
<evidence type="ECO:0000256" key="4">
    <source>
        <dbReference type="ARBA" id="ARBA00022782"/>
    </source>
</evidence>
<dbReference type="InterPro" id="IPR002999">
    <property type="entry name" value="Tudor"/>
</dbReference>
<name>A0A2G9S0H7_AQUCT</name>
<dbReference type="PROSITE" id="PS51644">
    <property type="entry name" value="HTH_OST"/>
    <property type="match status" value="1"/>
</dbReference>
<evidence type="ECO:0000256" key="5">
    <source>
        <dbReference type="ARBA" id="ARBA00022871"/>
    </source>
</evidence>
<dbReference type="GO" id="GO:0002089">
    <property type="term" value="P:lens morphogenesis in camera-type eye"/>
    <property type="evidence" value="ECO:0007669"/>
    <property type="project" value="TreeGrafter"/>
</dbReference>
<protein>
    <recommendedName>
        <fullName evidence="11">Tudor domain-containing protein 7</fullName>
    </recommendedName>
</protein>
<dbReference type="Gene3D" id="3.30.420.610">
    <property type="entry name" value="LOTUS domain-like"/>
    <property type="match status" value="2"/>
</dbReference>
<evidence type="ECO:0000256" key="2">
    <source>
        <dbReference type="ARBA" id="ARBA00022490"/>
    </source>
</evidence>